<dbReference type="InterPro" id="IPR006530">
    <property type="entry name" value="YD"/>
</dbReference>
<proteinExistence type="predicted"/>
<reference evidence="6" key="1">
    <citation type="submission" date="2018-12" db="EMBL/GenBank/DDBJ databases">
        <title>Complete genome sequence of Paenibacillus sp. MBLB1234.</title>
        <authorList>
            <person name="Nam Y.-D."/>
            <person name="Kang J."/>
            <person name="Chung W.-H."/>
            <person name="Park Y.S."/>
        </authorList>
    </citation>
    <scope>NUCLEOTIDE SEQUENCE [LARGE SCALE GENOMIC DNA]</scope>
    <source>
        <strain evidence="6">MBLB1234</strain>
    </source>
</reference>
<dbReference type="OrthoDB" id="41445at2"/>
<feature type="domain" description="Teneurin-like YD-shell" evidence="4">
    <location>
        <begin position="1094"/>
        <end position="1281"/>
    </location>
</feature>
<dbReference type="InterPro" id="IPR050708">
    <property type="entry name" value="T6SS_VgrG/RHS"/>
</dbReference>
<organism evidence="5 6">
    <name type="scientific">Paenibacillus lutimineralis</name>
    <dbReference type="NCBI Taxonomy" id="2707005"/>
    <lineage>
        <taxon>Bacteria</taxon>
        <taxon>Bacillati</taxon>
        <taxon>Bacillota</taxon>
        <taxon>Bacilli</taxon>
        <taxon>Bacillales</taxon>
        <taxon>Paenibacillaceae</taxon>
        <taxon>Paenibacillus</taxon>
    </lineage>
</organism>
<keyword evidence="6" id="KW-1185">Reference proteome</keyword>
<dbReference type="KEGG" id="plut:EI981_16890"/>
<dbReference type="PANTHER" id="PTHR32305:SF15">
    <property type="entry name" value="PROTEIN RHSA-RELATED"/>
    <property type="match status" value="1"/>
</dbReference>
<evidence type="ECO:0000256" key="3">
    <source>
        <dbReference type="SAM" id="SignalP"/>
    </source>
</evidence>
<dbReference type="PANTHER" id="PTHR32305">
    <property type="match status" value="1"/>
</dbReference>
<dbReference type="EMBL" id="CP034346">
    <property type="protein sequence ID" value="AZS15945.1"/>
    <property type="molecule type" value="Genomic_DNA"/>
</dbReference>
<evidence type="ECO:0000256" key="2">
    <source>
        <dbReference type="SAM" id="MobiDB-lite"/>
    </source>
</evidence>
<keyword evidence="3" id="KW-0732">Signal</keyword>
<sequence>MKILVKLLVVAIIITSINPGSLVFADSSASSQQDSTSDSTSPVTKSTNEIVPEAFTYRSSESKNISLKHQKVDSTLNITGRKQFIQKNFSPKLKQILAYYQPEELVNITEEQKLEVVNWNEEQVIAIIEQLAEREKEQLDKIVPAAIENYNYVKNREDYLKDYQSNLEDNKTITQLMTTPNSLSNINSTKPFQVDEFNIEYNYSVQTDNIVDPVYRTANHSVTDIQLTGKYGLALNLNRSYNSLFSKVLSPEYETGIGNIGRVTSKAEINGFIATGWTLNIPNMQITSEIAEIKPELLSCSEANNPCAGDTNSNIPTSGFLTRYSLQTSEVEKIIFTLENGASIEFHNGLPYQYPYKSLSLVKEQSNYKLIVNEEFTYTFSPSGRILSKENRYGDKILYQYNDFKIDGNDNINIIDSYQRNITIFRKRDLNFKDSPLIITGIKVTDGTTIVKDIKYDVSRSVTNLAYRTWSDDTGAQLVENPNLGYWQLEQVIDQTQGKKILESYDYYTIDSTKLADFNFKSNDYAYSSNADGIPTSYDANQCTDKTKICYSNQWLWSSDNQYVESSSIVQVNNIQYGEIAYLLLKDINFFNGLKVKFNYQNYNSGWSINPEYVQKELFRGSTRLYTDSNAITYFGYHAVERVDYIYEENNQTKLISDYYANQHLDHGWQFNEYWKNHKQNIPRLKNSSRFGHKQTIRTQKQVGKLQSYSFKQYEYEPDGINFVLKYNWVNPEDYNPLDLNDGGIHYTNRNSYITRYEYTQGTEQPNVISSYVGNISDVQSPPPAPLSSIKESYTYNEWGLVANYEDKSGNTTVYQYDGPQHKLTKKTIKSSDQQQEVVQELVYYSSNDPEAYKRDQLKWTIWTQRYSDPATPSKVNTDTYKTEYTLYDKDRNVLQTLESAAGDQFEKIPPVTERIYTYTSLGQVETELLKAKLSSSIYISDLKTEYKYDIRGNTIRILYPDYSYREYKYDSMNRVVSSSFKTTRTTSISYDDTKRQVTVTFPDGEIQRTQYSPFGLALRGEQSRAGMSRVTFVNQTTDGQIIDAELPFGEPSLQTSYTYDSTGRQKTITDSMGNTTVFSYANTAIGNNERYQETIEMNYPDGKVETKYYNTIGLLERIVEKSSDQVRTTSKSYSAFGDVTKDQIITQIGGSPGSSNTTKYSYDSNHHLILLKDQEGKQHKYAYDHNGNLLTYYLNGKKQTENSYNEAGWTMSSTDASSNKESYEYNNIGLTAKFMDKKGQVTRYAYTTYNEPESVEITNSNKKVYGITYAYDKLTRKIINLTSAEYGEQNKVESIDYHYDQWNRMDQQTVAGRNYQLGYDKWDRLTNLTFPDTKTQKISYDNLSRIDSVEYGNSGIMRYNYSIGLNNNFYTISYPNRTSQRIQQNEFGEIIGLTHQTNGVAAFEELNKYDGLGNIIEINRTKGNQSSNERFSYDGLNRLVQEDIEPGQIKYVYDERGNRQQRNTTFDEEQPSTKQTHYSYNAANMLNGFSDKEEGTEYSYTYYADGLRATKMGTNERVRYVYLNGNVIEELNLDSDGNVTGVKARNIWGNELLYREDNNSNKAGYYLYNGHGDVIQINDSAGTMLNSYEYDTWGRITSMAESMSNPYRYTGQYYDDESGLYYLRARYYDPVDGRFVSEDTYKGELTNPLSLNLYTYVENNPLIFIDPSGHFKFKPYEYGELDNILTQAIKQTSTKNAEYWAYRSYLGTKFQPIFNDKNNNQFKYLFGLLTQTSTYGNNEGRATWAKAQLLEAYQDSVQEEVFAAMAAAGFGSFGGRNNKGIVSGRGTGNAFIRGATNTSELKANQFKGLKNNGIVKVNSSGSDRPVTGAPNSYYTTANSAHVFVYDGQGKLIYDLSGDRVKAFNINVNPAGKEFYQPYKLDGAVPQFIKDLFGW</sequence>
<name>A0A3Q9I9X7_9BACL</name>
<protein>
    <recommendedName>
        <fullName evidence="4">Teneurin-like YD-shell domain-containing protein</fullName>
    </recommendedName>
</protein>
<dbReference type="InterPro" id="IPR056823">
    <property type="entry name" value="TEN-like_YD-shell"/>
</dbReference>
<feature type="domain" description="Teneurin-like YD-shell" evidence="4">
    <location>
        <begin position="1409"/>
        <end position="1662"/>
    </location>
</feature>
<accession>A0A3Q9I9X7</accession>
<keyword evidence="1" id="KW-0677">Repeat</keyword>
<feature type="chain" id="PRO_5018600146" description="Teneurin-like YD-shell domain-containing protein" evidence="3">
    <location>
        <begin position="26"/>
        <end position="1895"/>
    </location>
</feature>
<evidence type="ECO:0000313" key="5">
    <source>
        <dbReference type="EMBL" id="AZS15945.1"/>
    </source>
</evidence>
<evidence type="ECO:0000256" key="1">
    <source>
        <dbReference type="ARBA" id="ARBA00022737"/>
    </source>
</evidence>
<dbReference type="NCBIfam" id="TIGR03696">
    <property type="entry name" value="Rhs_assc_core"/>
    <property type="match status" value="1"/>
</dbReference>
<feature type="region of interest" description="Disordered" evidence="2">
    <location>
        <begin position="1457"/>
        <end position="1476"/>
    </location>
</feature>
<dbReference type="Pfam" id="PF25023">
    <property type="entry name" value="TEN_YD-shell"/>
    <property type="match status" value="2"/>
</dbReference>
<evidence type="ECO:0000313" key="6">
    <source>
        <dbReference type="Proteomes" id="UP000270678"/>
    </source>
</evidence>
<dbReference type="RefSeq" id="WP_127000086.1">
    <property type="nucleotide sequence ID" value="NZ_CP034346.1"/>
</dbReference>
<dbReference type="InterPro" id="IPR022385">
    <property type="entry name" value="Rhs_assc_core"/>
</dbReference>
<dbReference type="Proteomes" id="UP000270678">
    <property type="component" value="Chromosome"/>
</dbReference>
<dbReference type="NCBIfam" id="TIGR01643">
    <property type="entry name" value="YD_repeat_2x"/>
    <property type="match status" value="1"/>
</dbReference>
<gene>
    <name evidence="5" type="ORF">EI981_16890</name>
</gene>
<feature type="signal peptide" evidence="3">
    <location>
        <begin position="1"/>
        <end position="25"/>
    </location>
</feature>
<dbReference type="Gene3D" id="2.180.10.10">
    <property type="entry name" value="RHS repeat-associated core"/>
    <property type="match status" value="2"/>
</dbReference>
<evidence type="ECO:0000259" key="4">
    <source>
        <dbReference type="Pfam" id="PF25023"/>
    </source>
</evidence>